<reference evidence="2" key="1">
    <citation type="journal article" date="2023" name="Mol. Phylogenet. Evol.">
        <title>Genome-scale phylogeny and comparative genomics of the fungal order Sordariales.</title>
        <authorList>
            <person name="Hensen N."/>
            <person name="Bonometti L."/>
            <person name="Westerberg I."/>
            <person name="Brannstrom I.O."/>
            <person name="Guillou S."/>
            <person name="Cros-Aarteil S."/>
            <person name="Calhoun S."/>
            <person name="Haridas S."/>
            <person name="Kuo A."/>
            <person name="Mondo S."/>
            <person name="Pangilinan J."/>
            <person name="Riley R."/>
            <person name="LaButti K."/>
            <person name="Andreopoulos B."/>
            <person name="Lipzen A."/>
            <person name="Chen C."/>
            <person name="Yan M."/>
            <person name="Daum C."/>
            <person name="Ng V."/>
            <person name="Clum A."/>
            <person name="Steindorff A."/>
            <person name="Ohm R.A."/>
            <person name="Martin F."/>
            <person name="Silar P."/>
            <person name="Natvig D.O."/>
            <person name="Lalanne C."/>
            <person name="Gautier V."/>
            <person name="Ament-Velasquez S.L."/>
            <person name="Kruys A."/>
            <person name="Hutchinson M.I."/>
            <person name="Powell A.J."/>
            <person name="Barry K."/>
            <person name="Miller A.N."/>
            <person name="Grigoriev I.V."/>
            <person name="Debuchy R."/>
            <person name="Gladieux P."/>
            <person name="Hiltunen Thoren M."/>
            <person name="Johannesson H."/>
        </authorList>
    </citation>
    <scope>NUCLEOTIDE SEQUENCE</scope>
    <source>
        <strain evidence="2">CBS 118394</strain>
    </source>
</reference>
<keyword evidence="2" id="KW-0689">Ribosomal protein</keyword>
<gene>
    <name evidence="2" type="ORF">B0H66DRAFT_505980</name>
</gene>
<proteinExistence type="predicted"/>
<dbReference type="InterPro" id="IPR016712">
    <property type="entry name" value="Rbsml_bS1m-like"/>
</dbReference>
<keyword evidence="3" id="KW-1185">Reference proteome</keyword>
<dbReference type="GO" id="GO:0003735">
    <property type="term" value="F:structural constituent of ribosome"/>
    <property type="evidence" value="ECO:0007669"/>
    <property type="project" value="TreeGrafter"/>
</dbReference>
<dbReference type="GO" id="GO:0005763">
    <property type="term" value="C:mitochondrial small ribosomal subunit"/>
    <property type="evidence" value="ECO:0007669"/>
    <property type="project" value="TreeGrafter"/>
</dbReference>
<reference evidence="2" key="2">
    <citation type="submission" date="2023-06" db="EMBL/GenBank/DDBJ databases">
        <authorList>
            <consortium name="Lawrence Berkeley National Laboratory"/>
            <person name="Haridas S."/>
            <person name="Hensen N."/>
            <person name="Bonometti L."/>
            <person name="Westerberg I."/>
            <person name="Brannstrom I.O."/>
            <person name="Guillou S."/>
            <person name="Cros-Aarteil S."/>
            <person name="Calhoun S."/>
            <person name="Kuo A."/>
            <person name="Mondo S."/>
            <person name="Pangilinan J."/>
            <person name="Riley R."/>
            <person name="Labutti K."/>
            <person name="Andreopoulos B."/>
            <person name="Lipzen A."/>
            <person name="Chen C."/>
            <person name="Yanf M."/>
            <person name="Daum C."/>
            <person name="Ng V."/>
            <person name="Clum A."/>
            <person name="Steindorff A."/>
            <person name="Ohm R."/>
            <person name="Martin F."/>
            <person name="Silar P."/>
            <person name="Natvig D."/>
            <person name="Lalanne C."/>
            <person name="Gautier V."/>
            <person name="Ament-Velasquez S.L."/>
            <person name="Kruys A."/>
            <person name="Hutchinson M.I."/>
            <person name="Powell A.J."/>
            <person name="Barry K."/>
            <person name="Miller A.N."/>
            <person name="Grigoriev I.V."/>
            <person name="Debuchy R."/>
            <person name="Gladieux P."/>
            <person name="Thoren M.H."/>
            <person name="Johannesson H."/>
        </authorList>
    </citation>
    <scope>NUCLEOTIDE SEQUENCE</scope>
    <source>
        <strain evidence="2">CBS 118394</strain>
    </source>
</reference>
<feature type="compositionally biased region" description="Basic and acidic residues" evidence="1">
    <location>
        <begin position="434"/>
        <end position="443"/>
    </location>
</feature>
<accession>A0AAE0LYC6</accession>
<dbReference type="EMBL" id="JAUEDM010000009">
    <property type="protein sequence ID" value="KAK3312421.1"/>
    <property type="molecule type" value="Genomic_DNA"/>
</dbReference>
<feature type="region of interest" description="Disordered" evidence="1">
    <location>
        <begin position="434"/>
        <end position="472"/>
    </location>
</feature>
<dbReference type="Pfam" id="PF11709">
    <property type="entry name" value="Mit_ribos_Mrp51"/>
    <property type="match status" value="1"/>
</dbReference>
<evidence type="ECO:0000313" key="3">
    <source>
        <dbReference type="Proteomes" id="UP001283341"/>
    </source>
</evidence>
<dbReference type="Proteomes" id="UP001283341">
    <property type="component" value="Unassembled WGS sequence"/>
</dbReference>
<feature type="compositionally biased region" description="Polar residues" evidence="1">
    <location>
        <begin position="448"/>
        <end position="466"/>
    </location>
</feature>
<evidence type="ECO:0000256" key="1">
    <source>
        <dbReference type="SAM" id="MobiDB-lite"/>
    </source>
</evidence>
<organism evidence="2 3">
    <name type="scientific">Apodospora peruviana</name>
    <dbReference type="NCBI Taxonomy" id="516989"/>
    <lineage>
        <taxon>Eukaryota</taxon>
        <taxon>Fungi</taxon>
        <taxon>Dikarya</taxon>
        <taxon>Ascomycota</taxon>
        <taxon>Pezizomycotina</taxon>
        <taxon>Sordariomycetes</taxon>
        <taxon>Sordariomycetidae</taxon>
        <taxon>Sordariales</taxon>
        <taxon>Lasiosphaeriaceae</taxon>
        <taxon>Apodospora</taxon>
    </lineage>
</organism>
<dbReference type="PANTHER" id="PTHR28058:SF1">
    <property type="entry name" value="SMALL RIBOSOMAL SUBUNIT PROTEIN BS1M"/>
    <property type="match status" value="1"/>
</dbReference>
<comment type="caution">
    <text evidence="2">The sequence shown here is derived from an EMBL/GenBank/DDBJ whole genome shotgun (WGS) entry which is preliminary data.</text>
</comment>
<dbReference type="PANTHER" id="PTHR28058">
    <property type="entry name" value="37S RIBOSOMAL PROTEIN MRP51, MITOCHONDRIAL"/>
    <property type="match status" value="1"/>
</dbReference>
<name>A0AAE0LYC6_9PEZI</name>
<dbReference type="AlphaFoldDB" id="A0AAE0LYC6"/>
<protein>
    <submittedName>
        <fullName evidence="2">Mitochondrial ribosomal protein MRP51</fullName>
    </submittedName>
</protein>
<dbReference type="GO" id="GO:0070124">
    <property type="term" value="P:mitochondrial translational initiation"/>
    <property type="evidence" value="ECO:0007669"/>
    <property type="project" value="TreeGrafter"/>
</dbReference>
<sequence>MATSRSVSPGGALLRASRLFSVPAPIPPPSPEIGFFGSVTATTAFPTHQVITTLNSSRRRGDWGLKRPLPLRSTTKGKTAMIRVKQIDSIEHITDYSTATDHGLTLQKFQELRLPVTLPQVDKGDYGNTFITTTRLGLPRLVKSAFEEDGDSTTADPADISKRDMRWKFSGPWLAGMMPGAFEKWMAKNVRPRRAEFREFLRKRLAEEMNTQALLKAEDSEGLGAAAPIDPPSITEDQIIEYLRKLRYNNMELYDMVGQFLDLAPLAPARLSDMAKEVLKRGVRLKKSDSPYADRGPPITHPSAGISYLRTNMYLDNHPVYGPQAVHPAVRARVLRPRKKGLGLNSDAKLGVAGFAVDTPFGESPLNQGSIAYKALEVFNPTIKGGASIFVQPLSATVDPSGRVVPVVGDVTMDMSRLIAQELIGKEKVFVESLKTKEKKEPPMRPIQSRSPRNRTPSWRTSSGQAYGTDKL</sequence>
<evidence type="ECO:0000313" key="2">
    <source>
        <dbReference type="EMBL" id="KAK3312421.1"/>
    </source>
</evidence>
<keyword evidence="2" id="KW-0687">Ribonucleoprotein</keyword>